<name>A0A6A6ZXF7_9PLEO</name>
<proteinExistence type="predicted"/>
<organism evidence="1 2">
    <name type="scientific">Ophiobolus disseminans</name>
    <dbReference type="NCBI Taxonomy" id="1469910"/>
    <lineage>
        <taxon>Eukaryota</taxon>
        <taxon>Fungi</taxon>
        <taxon>Dikarya</taxon>
        <taxon>Ascomycota</taxon>
        <taxon>Pezizomycotina</taxon>
        <taxon>Dothideomycetes</taxon>
        <taxon>Pleosporomycetidae</taxon>
        <taxon>Pleosporales</taxon>
        <taxon>Pleosporineae</taxon>
        <taxon>Phaeosphaeriaceae</taxon>
        <taxon>Ophiobolus</taxon>
    </lineage>
</organism>
<dbReference type="Proteomes" id="UP000799424">
    <property type="component" value="Unassembled WGS sequence"/>
</dbReference>
<dbReference type="EMBL" id="MU006227">
    <property type="protein sequence ID" value="KAF2825740.1"/>
    <property type="molecule type" value="Genomic_DNA"/>
</dbReference>
<keyword evidence="2" id="KW-1185">Reference proteome</keyword>
<gene>
    <name evidence="1" type="ORF">CC86DRAFT_418258</name>
</gene>
<sequence length="165" mass="18636">MAEAGEYALTHAAPNNTELALLTAFIDQRIPHDLLRHRTRMFELLSQNGLIARSIFEQRFLARILSMYAQTMANKGLVGTDGELESASLEIRVGKLNGYPYVAIVSRASKLTVLRGQSRCTKNAAMESFIDTVLLLGKKFKKTVECQRDEYNLSEAERLEELKRK</sequence>
<reference evidence="1" key="1">
    <citation type="journal article" date="2020" name="Stud. Mycol.">
        <title>101 Dothideomycetes genomes: a test case for predicting lifestyles and emergence of pathogens.</title>
        <authorList>
            <person name="Haridas S."/>
            <person name="Albert R."/>
            <person name="Binder M."/>
            <person name="Bloem J."/>
            <person name="Labutti K."/>
            <person name="Salamov A."/>
            <person name="Andreopoulos B."/>
            <person name="Baker S."/>
            <person name="Barry K."/>
            <person name="Bills G."/>
            <person name="Bluhm B."/>
            <person name="Cannon C."/>
            <person name="Castanera R."/>
            <person name="Culley D."/>
            <person name="Daum C."/>
            <person name="Ezra D."/>
            <person name="Gonzalez J."/>
            <person name="Henrissat B."/>
            <person name="Kuo A."/>
            <person name="Liang C."/>
            <person name="Lipzen A."/>
            <person name="Lutzoni F."/>
            <person name="Magnuson J."/>
            <person name="Mondo S."/>
            <person name="Nolan M."/>
            <person name="Ohm R."/>
            <person name="Pangilinan J."/>
            <person name="Park H.-J."/>
            <person name="Ramirez L."/>
            <person name="Alfaro M."/>
            <person name="Sun H."/>
            <person name="Tritt A."/>
            <person name="Yoshinaga Y."/>
            <person name="Zwiers L.-H."/>
            <person name="Turgeon B."/>
            <person name="Goodwin S."/>
            <person name="Spatafora J."/>
            <person name="Crous P."/>
            <person name="Grigoriev I."/>
        </authorList>
    </citation>
    <scope>NUCLEOTIDE SEQUENCE</scope>
    <source>
        <strain evidence="1">CBS 113818</strain>
    </source>
</reference>
<dbReference type="AlphaFoldDB" id="A0A6A6ZXF7"/>
<protein>
    <submittedName>
        <fullName evidence="1">Uncharacterized protein</fullName>
    </submittedName>
</protein>
<evidence type="ECO:0000313" key="1">
    <source>
        <dbReference type="EMBL" id="KAF2825740.1"/>
    </source>
</evidence>
<accession>A0A6A6ZXF7</accession>
<dbReference type="OrthoDB" id="3747711at2759"/>
<evidence type="ECO:0000313" key="2">
    <source>
        <dbReference type="Proteomes" id="UP000799424"/>
    </source>
</evidence>